<evidence type="ECO:0000256" key="1">
    <source>
        <dbReference type="SAM" id="MobiDB-lite"/>
    </source>
</evidence>
<comment type="caution">
    <text evidence="4">The sequence shown here is derived from an EMBL/GenBank/DDBJ whole genome shotgun (WGS) entry which is preliminary data.</text>
</comment>
<evidence type="ECO:0000259" key="3">
    <source>
        <dbReference type="Pfam" id="PF03544"/>
    </source>
</evidence>
<protein>
    <submittedName>
        <fullName evidence="4">Protein TonB</fullName>
    </submittedName>
</protein>
<dbReference type="Gene3D" id="3.30.1150.10">
    <property type="match status" value="1"/>
</dbReference>
<reference evidence="4 5" key="1">
    <citation type="submission" date="2014-12" db="EMBL/GenBank/DDBJ databases">
        <title>Genome sequence of Flavobacterium beibuense RSKm HC5.</title>
        <authorList>
            <person name="Kim J.F."/>
            <person name="Song J.Y."/>
            <person name="Kwak M.-J."/>
            <person name="Lee S.-W."/>
        </authorList>
    </citation>
    <scope>NUCLEOTIDE SEQUENCE [LARGE SCALE GENOMIC DNA]</scope>
    <source>
        <strain evidence="4 5">RSKm HC5</strain>
    </source>
</reference>
<evidence type="ECO:0000313" key="4">
    <source>
        <dbReference type="EMBL" id="RYJ43450.1"/>
    </source>
</evidence>
<accession>A0A444WCB6</accession>
<dbReference type="GO" id="GO:0098797">
    <property type="term" value="C:plasma membrane protein complex"/>
    <property type="evidence" value="ECO:0007669"/>
    <property type="project" value="TreeGrafter"/>
</dbReference>
<dbReference type="PANTHER" id="PTHR33446:SF2">
    <property type="entry name" value="PROTEIN TONB"/>
    <property type="match status" value="1"/>
</dbReference>
<dbReference type="RefSeq" id="WP_129750920.1">
    <property type="nucleotide sequence ID" value="NZ_JUIW01000005.1"/>
</dbReference>
<dbReference type="GO" id="GO:0055085">
    <property type="term" value="P:transmembrane transport"/>
    <property type="evidence" value="ECO:0007669"/>
    <property type="project" value="InterPro"/>
</dbReference>
<dbReference type="InterPro" id="IPR037682">
    <property type="entry name" value="TonB_C"/>
</dbReference>
<keyword evidence="2" id="KW-1133">Transmembrane helix</keyword>
<feature type="region of interest" description="Disordered" evidence="1">
    <location>
        <begin position="81"/>
        <end position="105"/>
    </location>
</feature>
<dbReference type="SUPFAM" id="SSF74653">
    <property type="entry name" value="TolA/TonB C-terminal domain"/>
    <property type="match status" value="1"/>
</dbReference>
<dbReference type="OrthoDB" id="1095452at2"/>
<feature type="domain" description="TonB C-terminal" evidence="3">
    <location>
        <begin position="208"/>
        <end position="271"/>
    </location>
</feature>
<evidence type="ECO:0000256" key="2">
    <source>
        <dbReference type="SAM" id="Phobius"/>
    </source>
</evidence>
<feature type="compositionally biased region" description="Pro residues" evidence="1">
    <location>
        <begin position="81"/>
        <end position="98"/>
    </location>
</feature>
<dbReference type="GO" id="GO:0031992">
    <property type="term" value="F:energy transducer activity"/>
    <property type="evidence" value="ECO:0007669"/>
    <property type="project" value="TreeGrafter"/>
</dbReference>
<dbReference type="Proteomes" id="UP000289775">
    <property type="component" value="Unassembled WGS sequence"/>
</dbReference>
<name>A0A444WCB6_9FLAO</name>
<feature type="compositionally biased region" description="Basic and acidic residues" evidence="1">
    <location>
        <begin position="121"/>
        <end position="139"/>
    </location>
</feature>
<proteinExistence type="predicted"/>
<dbReference type="PANTHER" id="PTHR33446">
    <property type="entry name" value="PROTEIN TONB-RELATED"/>
    <property type="match status" value="1"/>
</dbReference>
<feature type="transmembrane region" description="Helical" evidence="2">
    <location>
        <begin position="37"/>
        <end position="57"/>
    </location>
</feature>
<dbReference type="InterPro" id="IPR051045">
    <property type="entry name" value="TonB-dependent_transducer"/>
</dbReference>
<keyword evidence="2" id="KW-0812">Transmembrane</keyword>
<evidence type="ECO:0000313" key="5">
    <source>
        <dbReference type="Proteomes" id="UP000289775"/>
    </source>
</evidence>
<dbReference type="EMBL" id="JUIW01000005">
    <property type="protein sequence ID" value="RYJ43450.1"/>
    <property type="molecule type" value="Genomic_DNA"/>
</dbReference>
<organism evidence="4 5">
    <name type="scientific">Flavobacterium beibuense</name>
    <dbReference type="NCBI Taxonomy" id="657326"/>
    <lineage>
        <taxon>Bacteria</taxon>
        <taxon>Pseudomonadati</taxon>
        <taxon>Bacteroidota</taxon>
        <taxon>Flavobacteriia</taxon>
        <taxon>Flavobacteriales</taxon>
        <taxon>Flavobacteriaceae</taxon>
        <taxon>Flavobacterium</taxon>
    </lineage>
</organism>
<sequence length="276" mass="30901">MSKLNIFDKQWIDLVFEGRNKQYGAYKLRSENPKTTVRALIIGSLLFVFLISLPKIYGAFDKLVGKKDAEKIDKVIEVVDLPPPPVEDVPPPPPPPPVEQKQAPKSVVEEVKFKPLEVKKKEEVVEEPPRTEQFEKADPSSRNAEASPTGEINIGTPSGDLDKGVEPEDNNVYNTAGLQVQPEYPGGMDSFYAYVRNNFNPPEVDRDMTVKVFVQFVIEKDGSMTNIKVLRDPGYGMGKEAIRVLKSMKKKWQPGVQNGKNVRASFTLPITMNLKS</sequence>
<dbReference type="AlphaFoldDB" id="A0A444WCB6"/>
<feature type="region of interest" description="Disordered" evidence="1">
    <location>
        <begin position="121"/>
        <end position="166"/>
    </location>
</feature>
<gene>
    <name evidence="4" type="ORF">NU09_1788</name>
</gene>
<dbReference type="Pfam" id="PF03544">
    <property type="entry name" value="TonB_C"/>
    <property type="match status" value="1"/>
</dbReference>
<keyword evidence="2" id="KW-0472">Membrane</keyword>
<keyword evidence="5" id="KW-1185">Reference proteome</keyword>